<dbReference type="InterPro" id="IPR039426">
    <property type="entry name" value="TonB-dep_rcpt-like"/>
</dbReference>
<evidence type="ECO:0000256" key="1">
    <source>
        <dbReference type="ARBA" id="ARBA00004571"/>
    </source>
</evidence>
<dbReference type="GO" id="GO:0009279">
    <property type="term" value="C:cell outer membrane"/>
    <property type="evidence" value="ECO:0007669"/>
    <property type="project" value="UniProtKB-SubCell"/>
</dbReference>
<dbReference type="InterPro" id="IPR037066">
    <property type="entry name" value="Plug_dom_sf"/>
</dbReference>
<evidence type="ECO:0000256" key="5">
    <source>
        <dbReference type="ARBA" id="ARBA00023136"/>
    </source>
</evidence>
<dbReference type="InterPro" id="IPR008969">
    <property type="entry name" value="CarboxyPept-like_regulatory"/>
</dbReference>
<evidence type="ECO:0000256" key="2">
    <source>
        <dbReference type="ARBA" id="ARBA00022448"/>
    </source>
</evidence>
<dbReference type="NCBIfam" id="TIGR04056">
    <property type="entry name" value="OMP_RagA_SusC"/>
    <property type="match status" value="1"/>
</dbReference>
<evidence type="ECO:0000256" key="4">
    <source>
        <dbReference type="ARBA" id="ARBA00022692"/>
    </source>
</evidence>
<keyword evidence="6 7" id="KW-0998">Cell outer membrane</keyword>
<evidence type="ECO:0000256" key="8">
    <source>
        <dbReference type="SAM" id="SignalP"/>
    </source>
</evidence>
<keyword evidence="8" id="KW-0732">Signal</keyword>
<feature type="domain" description="TonB-dependent receptor plug" evidence="9">
    <location>
        <begin position="121"/>
        <end position="248"/>
    </location>
</feature>
<feature type="chain" id="PRO_5037644389" evidence="8">
    <location>
        <begin position="27"/>
        <end position="1038"/>
    </location>
</feature>
<dbReference type="InterPro" id="IPR023996">
    <property type="entry name" value="TonB-dep_OMP_SusC/RagA"/>
</dbReference>
<dbReference type="SUPFAM" id="SSF56935">
    <property type="entry name" value="Porins"/>
    <property type="match status" value="1"/>
</dbReference>
<name>A0A941F1Y7_9BACT</name>
<dbReference type="NCBIfam" id="TIGR04057">
    <property type="entry name" value="SusC_RagA_signa"/>
    <property type="match status" value="1"/>
</dbReference>
<dbReference type="InterPro" id="IPR012910">
    <property type="entry name" value="Plug_dom"/>
</dbReference>
<keyword evidence="2 7" id="KW-0813">Transport</keyword>
<evidence type="ECO:0000256" key="6">
    <source>
        <dbReference type="ARBA" id="ARBA00023237"/>
    </source>
</evidence>
<reference evidence="10" key="1">
    <citation type="journal article" date="2018" name="Int. J. Syst. Evol. Microbiol.">
        <title>Carboxylicivirga sediminis sp. nov., isolated from coastal sediment.</title>
        <authorList>
            <person name="Wang F.Q."/>
            <person name="Ren L.H."/>
            <person name="Zou R.J."/>
            <person name="Sun Y.Z."/>
            <person name="Liu X.J."/>
            <person name="Jiang F."/>
            <person name="Liu L.J."/>
        </authorList>
    </citation>
    <scope>NUCLEOTIDE SEQUENCE</scope>
    <source>
        <strain evidence="10">JR1</strain>
    </source>
</reference>
<keyword evidence="11" id="KW-1185">Reference proteome</keyword>
<dbReference type="InterPro" id="IPR036942">
    <property type="entry name" value="Beta-barrel_TonB_sf"/>
</dbReference>
<dbReference type="PROSITE" id="PS52016">
    <property type="entry name" value="TONB_DEPENDENT_REC_3"/>
    <property type="match status" value="1"/>
</dbReference>
<dbReference type="InterPro" id="IPR023997">
    <property type="entry name" value="TonB-dep_OMP_SusC/RagA_CS"/>
</dbReference>
<organism evidence="10 11">
    <name type="scientific">Carboxylicivirga sediminis</name>
    <dbReference type="NCBI Taxonomy" id="2006564"/>
    <lineage>
        <taxon>Bacteria</taxon>
        <taxon>Pseudomonadati</taxon>
        <taxon>Bacteroidota</taxon>
        <taxon>Bacteroidia</taxon>
        <taxon>Marinilabiliales</taxon>
        <taxon>Marinilabiliaceae</taxon>
        <taxon>Carboxylicivirga</taxon>
    </lineage>
</organism>
<dbReference type="Gene3D" id="2.40.170.20">
    <property type="entry name" value="TonB-dependent receptor, beta-barrel domain"/>
    <property type="match status" value="1"/>
</dbReference>
<dbReference type="Gene3D" id="2.60.40.1120">
    <property type="entry name" value="Carboxypeptidase-like, regulatory domain"/>
    <property type="match status" value="1"/>
</dbReference>
<gene>
    <name evidence="10" type="ORF">KDU71_04810</name>
</gene>
<comment type="subcellular location">
    <subcellularLocation>
        <location evidence="1 7">Cell outer membrane</location>
        <topology evidence="1 7">Multi-pass membrane protein</topology>
    </subcellularLocation>
</comment>
<evidence type="ECO:0000256" key="3">
    <source>
        <dbReference type="ARBA" id="ARBA00022452"/>
    </source>
</evidence>
<dbReference type="AlphaFoldDB" id="A0A941F1Y7"/>
<evidence type="ECO:0000256" key="7">
    <source>
        <dbReference type="PROSITE-ProRule" id="PRU01360"/>
    </source>
</evidence>
<dbReference type="Pfam" id="PF13715">
    <property type="entry name" value="CarbopepD_reg_2"/>
    <property type="match status" value="1"/>
</dbReference>
<keyword evidence="5 7" id="KW-0472">Membrane</keyword>
<dbReference type="EMBL" id="JAGTAR010000005">
    <property type="protein sequence ID" value="MBR8534872.1"/>
    <property type="molecule type" value="Genomic_DNA"/>
</dbReference>
<sequence length="1038" mass="113458">MKRNVSWFKRCLLLIPTLMFGAFLYAQDLTVTGTVTSSEDGQPIPGVSVVQKGTTNGTITDIDGNYNITVPQGAVIVFSFVGMDTQEVAANTTTISVAMVSDVIGMDEVVVTALGLTREKKALGYTVTEVGGDEISTVKDVNVMNSLAGKVAGVNITQGAFGPGSSSKVTIRGNNSITGNNQPLYVVDGVPMDNSAQGSSASDDTGAYSKTDYGNGISDLNPDDIASMTVLKGPNAAALYGSRAANGVILITTKKGSTTKGLGVTVSSSLTFDTPMILPEYQNQYGQGKQGFVPDNIEDLKQAGGSWGAVMDGSSKLYWTDENKPYTAQPDNVKDFLETGTTVITSVALDAGNEDANVRFSYTNTDAQSMLPNSDLTRHNFNLRGFAKMADKLTLDAKATYFYQYGENRPTLGTEGVMGDVYSIPRNLIINDLKANQVDEFGMANSYNTLGANAYFTQYQNRKEDWKNRFNGFVKIQYDFNAWLSAFVRIGTDFTNHNIETEEGYGHWFYPQGRFNFRQFKTTETNADFLFLFNKDISDRINLSASFGGNHMYRGEAFFRINGEDYRIPDGPPVDIAEQVFTGYAPLKKRTVNSLYATASISFDRWLYLDVTGRNDWSSSLPKDNWSFFYPSVSTSVLLHEALDLGGGILDFAKLRVSWAEVGNDTDPFRLVDVYTIDSATDSYLGRTTMSRSSTKNNENLKPESITSIEAGAELRFLKNRIYTDFTFYDIKSTDLIFPVPVAAATGYSKVIDNVGEIQNTGFEILLGGTPIKTSNLTWDVALNYSQNDNKLNSLIAGTETFAFGQTNSGNIFVQGTVGGGFGEIWGTDYARTEDGRMIVNSDGVPTDSEAKLLGNYQPDALAGLTNTIDFKTFTFRFLIDARFGGEFYSGTDAALDANGVSDRSLKYRDGDVVLDAVVQNGEDGSGNPIYVPNETSITAEQYWGAVSGLGAPYVYSQTNVRLREMSLTYRLPQSIIDDTFLKSVSVGVIARNLFFIYKDSPNFDPEMSYSTGNFSQGILYNPLPSARSIGFNVNLKF</sequence>
<keyword evidence="4 7" id="KW-0812">Transmembrane</keyword>
<dbReference type="SUPFAM" id="SSF49464">
    <property type="entry name" value="Carboxypeptidase regulatory domain-like"/>
    <property type="match status" value="1"/>
</dbReference>
<evidence type="ECO:0000313" key="10">
    <source>
        <dbReference type="EMBL" id="MBR8534872.1"/>
    </source>
</evidence>
<evidence type="ECO:0000259" key="9">
    <source>
        <dbReference type="Pfam" id="PF07715"/>
    </source>
</evidence>
<proteinExistence type="inferred from homology"/>
<dbReference type="Pfam" id="PF07715">
    <property type="entry name" value="Plug"/>
    <property type="match status" value="1"/>
</dbReference>
<accession>A0A941F1Y7</accession>
<keyword evidence="3 7" id="KW-1134">Transmembrane beta strand</keyword>
<protein>
    <submittedName>
        <fullName evidence="10">SusC/RagA family TonB-linked outer membrane protein</fullName>
    </submittedName>
</protein>
<dbReference type="Gene3D" id="2.170.130.10">
    <property type="entry name" value="TonB-dependent receptor, plug domain"/>
    <property type="match status" value="1"/>
</dbReference>
<comment type="caution">
    <text evidence="10">The sequence shown here is derived from an EMBL/GenBank/DDBJ whole genome shotgun (WGS) entry which is preliminary data.</text>
</comment>
<comment type="similarity">
    <text evidence="7">Belongs to the TonB-dependent receptor family.</text>
</comment>
<feature type="signal peptide" evidence="8">
    <location>
        <begin position="1"/>
        <end position="26"/>
    </location>
</feature>
<reference evidence="10" key="2">
    <citation type="submission" date="2021-04" db="EMBL/GenBank/DDBJ databases">
        <authorList>
            <person name="Zhang T."/>
            <person name="Zhang Y."/>
            <person name="Lu D."/>
            <person name="Zuo D."/>
            <person name="Du Z."/>
        </authorList>
    </citation>
    <scope>NUCLEOTIDE SEQUENCE</scope>
    <source>
        <strain evidence="10">JR1</strain>
    </source>
</reference>
<evidence type="ECO:0000313" key="11">
    <source>
        <dbReference type="Proteomes" id="UP000679220"/>
    </source>
</evidence>
<dbReference type="RefSeq" id="WP_212188775.1">
    <property type="nucleotide sequence ID" value="NZ_JAGTAR010000005.1"/>
</dbReference>
<dbReference type="Proteomes" id="UP000679220">
    <property type="component" value="Unassembled WGS sequence"/>
</dbReference>